<proteinExistence type="predicted"/>
<dbReference type="Proteomes" id="UP001183388">
    <property type="component" value="Unassembled WGS sequence"/>
</dbReference>
<dbReference type="PIRSF" id="PIRSF008502">
    <property type="entry name" value="UCP008502"/>
    <property type="match status" value="1"/>
</dbReference>
<accession>A0ABU2L343</accession>
<protein>
    <submittedName>
        <fullName evidence="1">DUF1697 domain-containing protein</fullName>
    </submittedName>
</protein>
<dbReference type="Gene3D" id="3.30.70.1280">
    <property type="entry name" value="SP0830-like domains"/>
    <property type="match status" value="1"/>
</dbReference>
<dbReference type="PANTHER" id="PTHR36439:SF1">
    <property type="entry name" value="DUF1697 DOMAIN-CONTAINING PROTEIN"/>
    <property type="match status" value="1"/>
</dbReference>
<dbReference type="InterPro" id="IPR012545">
    <property type="entry name" value="DUF1697"/>
</dbReference>
<gene>
    <name evidence="1" type="ORF">RM780_01960</name>
</gene>
<dbReference type="Pfam" id="PF08002">
    <property type="entry name" value="DUF1697"/>
    <property type="match status" value="1"/>
</dbReference>
<keyword evidence="2" id="KW-1185">Reference proteome</keyword>
<dbReference type="SUPFAM" id="SSF160379">
    <property type="entry name" value="SP0830-like"/>
    <property type="match status" value="1"/>
</dbReference>
<organism evidence="1 2">
    <name type="scientific">Streptomyces boetiae</name>
    <dbReference type="NCBI Taxonomy" id="3075541"/>
    <lineage>
        <taxon>Bacteria</taxon>
        <taxon>Bacillati</taxon>
        <taxon>Actinomycetota</taxon>
        <taxon>Actinomycetes</taxon>
        <taxon>Kitasatosporales</taxon>
        <taxon>Streptomycetaceae</taxon>
        <taxon>Streptomyces</taxon>
    </lineage>
</organism>
<sequence length="187" mass="19797">MGVGAVPPGVLRYVLLLRGINVGGHKRVPMAELRALLTGLGHADVRTHLQSGNAVFTAPAQDPGELAAAVEAAIEERFGFAVPCLVLTGVELRAAAARCPFPAAELDPARLAVLFLDRPAASHRLAGEDPAAWAPEEFRLGEREIFAWFPEGMGRSRLGAVLAAPVPGTRTTVRNWRTVAALLALLD</sequence>
<name>A0ABU2L343_9ACTN</name>
<comment type="caution">
    <text evidence="1">The sequence shown here is derived from an EMBL/GenBank/DDBJ whole genome shotgun (WGS) entry which is preliminary data.</text>
</comment>
<evidence type="ECO:0000313" key="2">
    <source>
        <dbReference type="Proteomes" id="UP001183388"/>
    </source>
</evidence>
<dbReference type="PANTHER" id="PTHR36439">
    <property type="entry name" value="BLL4334 PROTEIN"/>
    <property type="match status" value="1"/>
</dbReference>
<evidence type="ECO:0000313" key="1">
    <source>
        <dbReference type="EMBL" id="MDT0305728.1"/>
    </source>
</evidence>
<reference evidence="2" key="1">
    <citation type="submission" date="2023-07" db="EMBL/GenBank/DDBJ databases">
        <title>30 novel species of actinomycetes from the DSMZ collection.</title>
        <authorList>
            <person name="Nouioui I."/>
        </authorList>
    </citation>
    <scope>NUCLEOTIDE SEQUENCE [LARGE SCALE GENOMIC DNA]</scope>
    <source>
        <strain evidence="2">DSM 44917</strain>
    </source>
</reference>
<dbReference type="EMBL" id="JAVREN010000002">
    <property type="protein sequence ID" value="MDT0305728.1"/>
    <property type="molecule type" value="Genomic_DNA"/>
</dbReference>